<dbReference type="OrthoDB" id="6428749at2759"/>
<dbReference type="PIRSF" id="PIRSF001221">
    <property type="entry name" value="Amidase_fungi"/>
    <property type="match status" value="1"/>
</dbReference>
<evidence type="ECO:0000313" key="5">
    <source>
        <dbReference type="EMBL" id="TCD68752.1"/>
    </source>
</evidence>
<comment type="similarity">
    <text evidence="1">Belongs to the amidase family.</text>
</comment>
<dbReference type="SUPFAM" id="SSF75304">
    <property type="entry name" value="Amidase signature (AS) enzymes"/>
    <property type="match status" value="1"/>
</dbReference>
<comment type="caution">
    <text evidence="5">The sequence shown here is derived from an EMBL/GenBank/DDBJ whole genome shotgun (WGS) entry which is preliminary data.</text>
</comment>
<dbReference type="Gene3D" id="3.90.1300.10">
    <property type="entry name" value="Amidase signature (AS) domain"/>
    <property type="match status" value="1"/>
</dbReference>
<evidence type="ECO:0000313" key="6">
    <source>
        <dbReference type="Proteomes" id="UP000292702"/>
    </source>
</evidence>
<dbReference type="PANTHER" id="PTHR46072">
    <property type="entry name" value="AMIDASE-RELATED-RELATED"/>
    <property type="match status" value="1"/>
</dbReference>
<gene>
    <name evidence="5" type="ORF">EIP91_009898</name>
</gene>
<proteinExistence type="inferred from homology"/>
<organism evidence="5 6">
    <name type="scientific">Steccherinum ochraceum</name>
    <dbReference type="NCBI Taxonomy" id="92696"/>
    <lineage>
        <taxon>Eukaryota</taxon>
        <taxon>Fungi</taxon>
        <taxon>Dikarya</taxon>
        <taxon>Basidiomycota</taxon>
        <taxon>Agaricomycotina</taxon>
        <taxon>Agaricomycetes</taxon>
        <taxon>Polyporales</taxon>
        <taxon>Steccherinaceae</taxon>
        <taxon>Steccherinum</taxon>
    </lineage>
</organism>
<dbReference type="STRING" id="92696.A0A4R0RNG9"/>
<keyword evidence="2" id="KW-0378">Hydrolase</keyword>
<evidence type="ECO:0000256" key="3">
    <source>
        <dbReference type="PIRSR" id="PIRSR001221-1"/>
    </source>
</evidence>
<feature type="active site" description="Acyl-ester intermediate" evidence="3">
    <location>
        <position position="206"/>
    </location>
</feature>
<dbReference type="PANTHER" id="PTHR46072:SF10">
    <property type="entry name" value="ACETAMIDASE"/>
    <property type="match status" value="1"/>
</dbReference>
<dbReference type="EMBL" id="RWJN01000058">
    <property type="protein sequence ID" value="TCD68752.1"/>
    <property type="molecule type" value="Genomic_DNA"/>
</dbReference>
<evidence type="ECO:0000259" key="4">
    <source>
        <dbReference type="Pfam" id="PF01425"/>
    </source>
</evidence>
<keyword evidence="6" id="KW-1185">Reference proteome</keyword>
<dbReference type="Pfam" id="PF01425">
    <property type="entry name" value="Amidase"/>
    <property type="match status" value="1"/>
</dbReference>
<dbReference type="InterPro" id="IPR023631">
    <property type="entry name" value="Amidase_dom"/>
</dbReference>
<name>A0A4R0RNG9_9APHY</name>
<accession>A0A4R0RNG9</accession>
<feature type="domain" description="Amidase" evidence="4">
    <location>
        <begin position="70"/>
        <end position="542"/>
    </location>
</feature>
<dbReference type="InterPro" id="IPR036928">
    <property type="entry name" value="AS_sf"/>
</dbReference>
<feature type="active site" description="Charge relay system" evidence="3">
    <location>
        <position position="182"/>
    </location>
</feature>
<dbReference type="Proteomes" id="UP000292702">
    <property type="component" value="Unassembled WGS sequence"/>
</dbReference>
<protein>
    <recommendedName>
        <fullName evidence="4">Amidase domain-containing protein</fullName>
    </recommendedName>
</protein>
<sequence length="565" mass="61451">MFSFSSVHAEACARKRRDVAEAVAILAEWCRISPSEQDRRILSLSIAQVVEEVNSGTCTPKEIGTAYGRRCVAAHEATNCLADAMLGEGLYHVSPNRPLSGVPVSLKDVVDIEGHDTTMGYSAYANKPVNTSAPLVRLLQDAGALLHVKTTVPTGLLSFETESDLFGVTTNPYNPKFSPGGSTGGGAALLAYQGSLVEIATDTGGSVRIPAANCGLYSVKASAYRFPSYGVATCAPGLETTQTVCSPIARNLEDLTVFWERVVGMKPWEYDHSCVPLPWQPVEFVQAKRKPRWGVLWDDGLIPPTPACKRALRHAVDALKKQGHEVVDFKAPNPVDGLRIGYQLVFSDAGKCLLKPLSPKEDINGAISSICAVVGLPLFVKRLMATALRYLSRPVGRNDVWASIVESLHVKTVEEERELVVQREHYKAAWRQAMKGQGIDFILCPVHALPPLPHKGTAVATLIASNYSFMYNFLDVTAGVVPVTTVDKSLDSLPYGFQQSDEYLRMNDAARNVFSVYDAAGMDGLPLGVQVVGWKLEEEKVLAGMKVLDDALKDISELGFRQKEF</sequence>
<feature type="active site" description="Charge relay system" evidence="3">
    <location>
        <position position="107"/>
    </location>
</feature>
<dbReference type="AlphaFoldDB" id="A0A4R0RNG9"/>
<dbReference type="GO" id="GO:0016787">
    <property type="term" value="F:hydrolase activity"/>
    <property type="evidence" value="ECO:0007669"/>
    <property type="project" value="UniProtKB-KW"/>
</dbReference>
<evidence type="ECO:0000256" key="2">
    <source>
        <dbReference type="ARBA" id="ARBA00022801"/>
    </source>
</evidence>
<reference evidence="5 6" key="1">
    <citation type="submission" date="2018-11" db="EMBL/GenBank/DDBJ databases">
        <title>Genome assembly of Steccherinum ochraceum LE-BIN_3174, the white-rot fungus of the Steccherinaceae family (The Residual Polyporoid clade, Polyporales, Basidiomycota).</title>
        <authorList>
            <person name="Fedorova T.V."/>
            <person name="Glazunova O.A."/>
            <person name="Landesman E.O."/>
            <person name="Moiseenko K.V."/>
            <person name="Psurtseva N.V."/>
            <person name="Savinova O.S."/>
            <person name="Shakhova N.V."/>
            <person name="Tyazhelova T.V."/>
            <person name="Vasina D.V."/>
        </authorList>
    </citation>
    <scope>NUCLEOTIDE SEQUENCE [LARGE SCALE GENOMIC DNA]</scope>
    <source>
        <strain evidence="5 6">LE-BIN_3174</strain>
    </source>
</reference>
<evidence type="ECO:0000256" key="1">
    <source>
        <dbReference type="ARBA" id="ARBA00009199"/>
    </source>
</evidence>